<feature type="non-terminal residue" evidence="1">
    <location>
        <position position="1"/>
    </location>
</feature>
<dbReference type="EMBL" id="CADCTR010001229">
    <property type="protein sequence ID" value="CAA9287018.1"/>
    <property type="molecule type" value="Genomic_DNA"/>
</dbReference>
<evidence type="ECO:0000313" key="1">
    <source>
        <dbReference type="EMBL" id="CAA9287018.1"/>
    </source>
</evidence>
<dbReference type="Gene3D" id="2.60.120.620">
    <property type="entry name" value="q2cbj1_9rhob like domain"/>
    <property type="match status" value="1"/>
</dbReference>
<protein>
    <submittedName>
        <fullName evidence="1">Putative dehydrogenases</fullName>
    </submittedName>
</protein>
<proteinExistence type="predicted"/>
<sequence>PYMIHAATVNTDPQGHIRLSTDIRYQRVRDEIDVRWNNHWSFDDML</sequence>
<organism evidence="1">
    <name type="scientific">uncultured Chloroflexia bacterium</name>
    <dbReference type="NCBI Taxonomy" id="1672391"/>
    <lineage>
        <taxon>Bacteria</taxon>
        <taxon>Bacillati</taxon>
        <taxon>Chloroflexota</taxon>
        <taxon>Chloroflexia</taxon>
        <taxon>environmental samples</taxon>
    </lineage>
</organism>
<dbReference type="AlphaFoldDB" id="A0A6J4JT90"/>
<reference evidence="1" key="1">
    <citation type="submission" date="2020-02" db="EMBL/GenBank/DDBJ databases">
        <authorList>
            <person name="Meier V. D."/>
        </authorList>
    </citation>
    <scope>NUCLEOTIDE SEQUENCE</scope>
    <source>
        <strain evidence="1">AVDCRST_MAG93</strain>
    </source>
</reference>
<gene>
    <name evidence="1" type="ORF">AVDCRST_MAG93-3611</name>
</gene>
<name>A0A6J4JT90_9CHLR</name>
<accession>A0A6J4JT90</accession>